<dbReference type="InterPro" id="IPR003737">
    <property type="entry name" value="GlcNAc_PI_deacetylase-related"/>
</dbReference>
<dbReference type="AlphaFoldDB" id="A7NIE2"/>
<dbReference type="EMBL" id="CP000804">
    <property type="protein sequence ID" value="ABU57242.1"/>
    <property type="molecule type" value="Genomic_DNA"/>
</dbReference>
<sequence length="227" mass="25614">MTDEPKRALVIGAHPDDNEFGAGGTIAKLADQGWDITFIIATNGNKGSHDPAMSSFRLSEIREQEQRAAAEVLGVRRVIFLRNNDGELEPSPALRAEFALYIRHFKPHAIYTHDPWKHYMLHPDHRAVGFAVIEAVVSARDHLFMPGLGQIGIGVWRPEALYLWGAEQPDYAEDVSDYVDRKIAALREHHTQLDEVQGWEERVRQRMAEAGKEHGFAAAEMFKKLPV</sequence>
<dbReference type="PANTHER" id="PTHR12993:SF11">
    <property type="entry name" value="N-ACETYLGLUCOSAMINYL-PHOSPHATIDYLINOSITOL DE-N-ACETYLASE"/>
    <property type="match status" value="1"/>
</dbReference>
<keyword evidence="2" id="KW-1185">Reference proteome</keyword>
<accession>A7NIE2</accession>
<dbReference type="KEGG" id="rca:Rcas_1145"/>
<evidence type="ECO:0000313" key="1">
    <source>
        <dbReference type="EMBL" id="ABU57242.1"/>
    </source>
</evidence>
<dbReference type="Proteomes" id="UP000000263">
    <property type="component" value="Chromosome"/>
</dbReference>
<dbReference type="GO" id="GO:0016811">
    <property type="term" value="F:hydrolase activity, acting on carbon-nitrogen (but not peptide) bonds, in linear amides"/>
    <property type="evidence" value="ECO:0007669"/>
    <property type="project" value="TreeGrafter"/>
</dbReference>
<dbReference type="PANTHER" id="PTHR12993">
    <property type="entry name" value="N-ACETYLGLUCOSAMINYL-PHOSPHATIDYLINOSITOL DE-N-ACETYLASE-RELATED"/>
    <property type="match status" value="1"/>
</dbReference>
<protein>
    <submittedName>
        <fullName evidence="1">LmbE family protein</fullName>
    </submittedName>
</protein>
<dbReference type="eggNOG" id="COG2120">
    <property type="taxonomic scope" value="Bacteria"/>
</dbReference>
<dbReference type="Gene3D" id="3.40.50.10320">
    <property type="entry name" value="LmbE-like"/>
    <property type="match status" value="1"/>
</dbReference>
<dbReference type="SUPFAM" id="SSF102588">
    <property type="entry name" value="LmbE-like"/>
    <property type="match status" value="1"/>
</dbReference>
<dbReference type="InterPro" id="IPR024078">
    <property type="entry name" value="LmbE-like_dom_sf"/>
</dbReference>
<dbReference type="OrthoDB" id="9815144at2"/>
<evidence type="ECO:0000313" key="2">
    <source>
        <dbReference type="Proteomes" id="UP000000263"/>
    </source>
</evidence>
<proteinExistence type="predicted"/>
<name>A7NIE2_ROSCS</name>
<organism evidence="1 2">
    <name type="scientific">Roseiflexus castenholzii (strain DSM 13941 / HLO8)</name>
    <dbReference type="NCBI Taxonomy" id="383372"/>
    <lineage>
        <taxon>Bacteria</taxon>
        <taxon>Bacillati</taxon>
        <taxon>Chloroflexota</taxon>
        <taxon>Chloroflexia</taxon>
        <taxon>Chloroflexales</taxon>
        <taxon>Roseiflexineae</taxon>
        <taxon>Roseiflexaceae</taxon>
        <taxon>Roseiflexus</taxon>
    </lineage>
</organism>
<gene>
    <name evidence="1" type="ordered locus">Rcas_1145</name>
</gene>
<dbReference type="STRING" id="383372.Rcas_1145"/>
<reference evidence="1 2" key="1">
    <citation type="submission" date="2007-08" db="EMBL/GenBank/DDBJ databases">
        <title>Complete sequence of Roseiflexus castenholzii DSM 13941.</title>
        <authorList>
            <consortium name="US DOE Joint Genome Institute"/>
            <person name="Copeland A."/>
            <person name="Lucas S."/>
            <person name="Lapidus A."/>
            <person name="Barry K."/>
            <person name="Glavina del Rio T."/>
            <person name="Dalin E."/>
            <person name="Tice H."/>
            <person name="Pitluck S."/>
            <person name="Thompson L.S."/>
            <person name="Brettin T."/>
            <person name="Bruce D."/>
            <person name="Detter J.C."/>
            <person name="Han C."/>
            <person name="Tapia R."/>
            <person name="Schmutz J."/>
            <person name="Larimer F."/>
            <person name="Land M."/>
            <person name="Hauser L."/>
            <person name="Kyrpides N."/>
            <person name="Mikhailova N."/>
            <person name="Bryant D.A."/>
            <person name="Hanada S."/>
            <person name="Tsukatani Y."/>
            <person name="Richardson P."/>
        </authorList>
    </citation>
    <scope>NUCLEOTIDE SEQUENCE [LARGE SCALE GENOMIC DNA]</scope>
    <source>
        <strain evidence="2">DSM 13941 / HLO8</strain>
    </source>
</reference>
<dbReference type="Pfam" id="PF02585">
    <property type="entry name" value="PIG-L"/>
    <property type="match status" value="1"/>
</dbReference>
<dbReference type="RefSeq" id="WP_012119672.1">
    <property type="nucleotide sequence ID" value="NC_009767.1"/>
</dbReference>
<dbReference type="HOGENOM" id="CLU_049311_3_2_0"/>